<evidence type="ECO:0000313" key="9">
    <source>
        <dbReference type="Proteomes" id="UP000008366"/>
    </source>
</evidence>
<dbReference type="InterPro" id="IPR029058">
    <property type="entry name" value="AB_hydrolase_fold"/>
</dbReference>
<feature type="region of interest" description="Disordered" evidence="5">
    <location>
        <begin position="1"/>
        <end position="29"/>
    </location>
</feature>
<dbReference type="Pfam" id="PF02897">
    <property type="entry name" value="Peptidase_S9_N"/>
    <property type="match status" value="1"/>
</dbReference>
<dbReference type="STRING" id="1184609.KILIM_034_00310"/>
<protein>
    <submittedName>
        <fullName evidence="8">Protease II</fullName>
    </submittedName>
</protein>
<dbReference type="PANTHER" id="PTHR11757:SF19">
    <property type="entry name" value="PROLYL ENDOPEPTIDASE-LIKE"/>
    <property type="match status" value="1"/>
</dbReference>
<evidence type="ECO:0000256" key="5">
    <source>
        <dbReference type="SAM" id="MobiDB-lite"/>
    </source>
</evidence>
<feature type="region of interest" description="Disordered" evidence="5">
    <location>
        <begin position="310"/>
        <end position="340"/>
    </location>
</feature>
<evidence type="ECO:0000256" key="2">
    <source>
        <dbReference type="ARBA" id="ARBA00022670"/>
    </source>
</evidence>
<evidence type="ECO:0000259" key="7">
    <source>
        <dbReference type="Pfam" id="PF02897"/>
    </source>
</evidence>
<dbReference type="GO" id="GO:0006508">
    <property type="term" value="P:proteolysis"/>
    <property type="evidence" value="ECO:0007669"/>
    <property type="project" value="UniProtKB-KW"/>
</dbReference>
<evidence type="ECO:0000256" key="4">
    <source>
        <dbReference type="ARBA" id="ARBA00022825"/>
    </source>
</evidence>
<proteinExistence type="inferred from homology"/>
<comment type="caution">
    <text evidence="8">The sequence shown here is derived from an EMBL/GenBank/DDBJ whole genome shotgun (WGS) entry which is preliminary data.</text>
</comment>
<dbReference type="InterPro" id="IPR023302">
    <property type="entry name" value="Pept_S9A_N"/>
</dbReference>
<dbReference type="InterPro" id="IPR002470">
    <property type="entry name" value="Peptidase_S9A"/>
</dbReference>
<feature type="domain" description="Peptidase S9A N-terminal" evidence="7">
    <location>
        <begin position="7"/>
        <end position="449"/>
    </location>
</feature>
<sequence length="752" mass="82783">MPHPDPPVTQRREHTRRHHGRQVQDPYAWLGDPHDEAVLDHLRAENSYARAVTAHTQALSETLVREIRARTQESDLSVPVGHRGWWYYRRTVEGLQYGIEARVPMSADGSRPQLVPGQIPAGEQLLLDGNAEAGTSDFFAYGAFEVSPDSRLLAYAVDLRGDERFTLRVRDIDSGQVVEEVTQIGYGVVWSLDGRHLFYTRLDDAWRPHEVWRHELGTPAEADVRVFAEPDERFWLGIGVSRDDRWLVVQAGSRTTTQARLLDLAEPTGPLRVVAPRVPGLEYEVEPAANALLVVHNAQRPDFELAWMPWPPPEGESRTESASEYAEAASEHAEAASESAVESSLPWRPWLAVGADERVVGVEAFAGQVVVSLRSAGLPSLRIVPWDPAAPHSPGEPFDLPVEQALASVSLSDNPEWATRALRYRLESFVTPVTVAEFDVTTRTTEVLKRAPVLGGYDPGDYREERLWASAADGTRVPVSVVSRAQIPRDGSAPGLLYVYGAYETCLDPWFSIPRLSLLDRGLVFAVAHVRGGGELGRSWYEDGKLAAKTNTFTDTVAAAHLLLDEQVVDRRRLGIEGGSAGGLTVGAALNLEPGLFRVALAQVPFVDALTTILDPELPLTVIEWDEWGDPLHDVAAYDRMAGYSPYETIVAGAQYPAILATTSLHDTRVAYTEPAKWVARLRELTPADPARPILLRTEMTAGHGGRSGRYDAWEQYAWENAFLLDQLDATHLVPGARDPLAGARETGPGAD</sequence>
<dbReference type="Proteomes" id="UP000008366">
    <property type="component" value="Unassembled WGS sequence"/>
</dbReference>
<name>K6WW39_9MICO</name>
<dbReference type="InterPro" id="IPR001375">
    <property type="entry name" value="Peptidase_S9_cat"/>
</dbReference>
<dbReference type="Gene3D" id="2.130.10.120">
    <property type="entry name" value="Prolyl oligopeptidase, N-terminal domain"/>
    <property type="match status" value="1"/>
</dbReference>
<accession>K6WW39</accession>
<dbReference type="GO" id="GO:0004252">
    <property type="term" value="F:serine-type endopeptidase activity"/>
    <property type="evidence" value="ECO:0007669"/>
    <property type="project" value="InterPro"/>
</dbReference>
<evidence type="ECO:0000259" key="6">
    <source>
        <dbReference type="Pfam" id="PF00326"/>
    </source>
</evidence>
<feature type="domain" description="Peptidase S9 prolyl oligopeptidase catalytic" evidence="6">
    <location>
        <begin position="510"/>
        <end position="729"/>
    </location>
</feature>
<dbReference type="AlphaFoldDB" id="K6WW39"/>
<dbReference type="SUPFAM" id="SSF53474">
    <property type="entry name" value="alpha/beta-Hydrolases"/>
    <property type="match status" value="1"/>
</dbReference>
<dbReference type="InterPro" id="IPR051543">
    <property type="entry name" value="Serine_Peptidase_S9A"/>
</dbReference>
<dbReference type="Pfam" id="PF00326">
    <property type="entry name" value="Peptidase_S9"/>
    <property type="match status" value="1"/>
</dbReference>
<keyword evidence="3" id="KW-0378">Hydrolase</keyword>
<dbReference type="eggNOG" id="COG1770">
    <property type="taxonomic scope" value="Bacteria"/>
</dbReference>
<dbReference type="Gene3D" id="3.40.50.1820">
    <property type="entry name" value="alpha/beta hydrolase"/>
    <property type="match status" value="1"/>
</dbReference>
<gene>
    <name evidence="8" type="primary">ptrB</name>
    <name evidence="8" type="ORF">KILIM_034_00310</name>
</gene>
<dbReference type="PRINTS" id="PR00862">
    <property type="entry name" value="PROLIGOPTASE"/>
</dbReference>
<reference evidence="8 9" key="1">
    <citation type="submission" date="2012-08" db="EMBL/GenBank/DDBJ databases">
        <title>Whole genome shotgun sequence of Kineosphaera limosa NBRC 100340.</title>
        <authorList>
            <person name="Yoshida I."/>
            <person name="Isaki S."/>
            <person name="Hosoyama A."/>
            <person name="Tsuchikane K."/>
            <person name="Katsumata H."/>
            <person name="Ando Y."/>
            <person name="Ohji S."/>
            <person name="Hamada M."/>
            <person name="Tamura T."/>
            <person name="Yamazoe A."/>
            <person name="Yamazaki S."/>
            <person name="Fujita N."/>
        </authorList>
    </citation>
    <scope>NUCLEOTIDE SEQUENCE [LARGE SCALE GENOMIC DNA]</scope>
    <source>
        <strain evidence="8 9">NBRC 100340</strain>
    </source>
</reference>
<keyword evidence="9" id="KW-1185">Reference proteome</keyword>
<dbReference type="SUPFAM" id="SSF50993">
    <property type="entry name" value="Peptidase/esterase 'gauge' domain"/>
    <property type="match status" value="1"/>
</dbReference>
<comment type="similarity">
    <text evidence="1">Belongs to the peptidase S9A family.</text>
</comment>
<keyword evidence="2 8" id="KW-0645">Protease</keyword>
<keyword evidence="4" id="KW-0720">Serine protease</keyword>
<evidence type="ECO:0000313" key="8">
    <source>
        <dbReference type="EMBL" id="GAB96282.1"/>
    </source>
</evidence>
<organism evidence="8 9">
    <name type="scientific">Kineosphaera limosa NBRC 100340</name>
    <dbReference type="NCBI Taxonomy" id="1184609"/>
    <lineage>
        <taxon>Bacteria</taxon>
        <taxon>Bacillati</taxon>
        <taxon>Actinomycetota</taxon>
        <taxon>Actinomycetes</taxon>
        <taxon>Micrococcales</taxon>
        <taxon>Dermatophilaceae</taxon>
        <taxon>Kineosphaera</taxon>
    </lineage>
</organism>
<evidence type="ECO:0000256" key="3">
    <source>
        <dbReference type="ARBA" id="ARBA00022801"/>
    </source>
</evidence>
<evidence type="ECO:0000256" key="1">
    <source>
        <dbReference type="ARBA" id="ARBA00005228"/>
    </source>
</evidence>
<dbReference type="EMBL" id="BAHD01000034">
    <property type="protein sequence ID" value="GAB96282.1"/>
    <property type="molecule type" value="Genomic_DNA"/>
</dbReference>
<dbReference type="PANTHER" id="PTHR11757">
    <property type="entry name" value="PROTEASE FAMILY S9A OLIGOPEPTIDASE"/>
    <property type="match status" value="1"/>
</dbReference>